<reference evidence="5" key="1">
    <citation type="journal article" date="2014" name="Int. J. Syst. Evol. Microbiol.">
        <title>Complete genome sequence of Corynebacterium casei LMG S-19264T (=DSM 44701T), isolated from a smear-ripened cheese.</title>
        <authorList>
            <consortium name="US DOE Joint Genome Institute (JGI-PGF)"/>
            <person name="Walter F."/>
            <person name="Albersmeier A."/>
            <person name="Kalinowski J."/>
            <person name="Ruckert C."/>
        </authorList>
    </citation>
    <scope>NUCLEOTIDE SEQUENCE</scope>
    <source>
        <strain evidence="5">CGMCC 1.12181</strain>
    </source>
</reference>
<dbReference type="SMART" id="SM00028">
    <property type="entry name" value="TPR"/>
    <property type="match status" value="5"/>
</dbReference>
<evidence type="ECO:0000256" key="1">
    <source>
        <dbReference type="ARBA" id="ARBA00023125"/>
    </source>
</evidence>
<gene>
    <name evidence="5" type="ORF">GCM10011365_00220</name>
</gene>
<dbReference type="Gene3D" id="1.10.10.10">
    <property type="entry name" value="Winged helix-like DNA-binding domain superfamily/Winged helix DNA-binding domain"/>
    <property type="match status" value="1"/>
</dbReference>
<dbReference type="RefSeq" id="WP_188363635.1">
    <property type="nucleotide sequence ID" value="NZ_BAABJF010000011.1"/>
</dbReference>
<dbReference type="InterPro" id="IPR036388">
    <property type="entry name" value="WH-like_DNA-bd_sf"/>
</dbReference>
<comment type="caution">
    <text evidence="5">The sequence shown here is derived from an EMBL/GenBank/DDBJ whole genome shotgun (WGS) entry which is preliminary data.</text>
</comment>
<dbReference type="SUPFAM" id="SSF46894">
    <property type="entry name" value="C-terminal effector domain of the bipartite response regulators"/>
    <property type="match status" value="1"/>
</dbReference>
<keyword evidence="3" id="KW-1133">Transmembrane helix</keyword>
<dbReference type="AlphaFoldDB" id="A0A917FJC7"/>
<name>A0A917FJC7_9GAMM</name>
<feature type="DNA-binding region" description="OmpR/PhoB-type" evidence="2">
    <location>
        <begin position="4"/>
        <end position="104"/>
    </location>
</feature>
<dbReference type="CDD" id="cd00383">
    <property type="entry name" value="trans_reg_C"/>
    <property type="match status" value="1"/>
</dbReference>
<dbReference type="Pfam" id="PF14559">
    <property type="entry name" value="TPR_19"/>
    <property type="match status" value="1"/>
</dbReference>
<keyword evidence="6" id="KW-1185">Reference proteome</keyword>
<dbReference type="GO" id="GO:0006355">
    <property type="term" value="P:regulation of DNA-templated transcription"/>
    <property type="evidence" value="ECO:0007669"/>
    <property type="project" value="InterPro"/>
</dbReference>
<protein>
    <recommendedName>
        <fullName evidence="4">OmpR/PhoB-type domain-containing protein</fullName>
    </recommendedName>
</protein>
<dbReference type="SMART" id="SM00862">
    <property type="entry name" value="Trans_reg_C"/>
    <property type="match status" value="1"/>
</dbReference>
<evidence type="ECO:0000259" key="4">
    <source>
        <dbReference type="PROSITE" id="PS51755"/>
    </source>
</evidence>
<sequence length="767" mass="88849">MGAQTTLEYQFLNFHLSPHQQALYYKGKKQAINTKAYHLLLEFVENQGEILSKDHLINTVWQGQVVTDAALAKQVLRLRKIINDNDLENPIIETHRGVGYRFTAQVTRTNKQPNHRRLKTGMLVFTGILVLAVILFWPKHPVNSIEQAAASDDVNVVLISNSESPSPINIGTLSYLVSQLEHDTTINAFFPQITWPTKNNPQELAIDLTAKSQLDYAVLVNFYERGDRFEAELTLRNQDSVLSKTTLESNQLLSLTQDISQWINQTLSTVENVLPSAANIHLTNDDYALQSYIQGITEQQLNQDFYKAREYFEAAVQKDPQFKTAWVQLAYVKLKLNQFTEAISIADTFLPQAIADKDKGLQFDLYYIKAMAYNHLQKQQKAKQNIERSIRSIEKNPNPIQKIHGLKSMVLLAYLINDWNMALTYLDEQLILSESYYPLDHQLASIYHKKAEVYIFQKQYAQAKQAINKAIDYYSKDFSPDNMLTSYTLLNSINLIDSDYEQGIQIANQAEALLDKTNLPHQEMQYLMYTSLIFNLTGRFDRSQKYIARMAELAQETNNKRYYVLLEVVKMHAFYVQNKFVEAYNHANTIKTTLENNYLPEEMALIYSWVTLMSSRVLPPEQALTFYRDMIQKLPFLMDNYYSDMQRAKGHILVRLGQVDEGLEILKKVEQSYREINEKHAANYVGFEILEILLQHPEKKYQSVINRLDANTDYDYLFFKLKAQLKARESDYLAAAMLMQENKLKANQLWTAQDQLLLEDYMEKSGE</sequence>
<evidence type="ECO:0000256" key="3">
    <source>
        <dbReference type="SAM" id="Phobius"/>
    </source>
</evidence>
<evidence type="ECO:0000313" key="6">
    <source>
        <dbReference type="Proteomes" id="UP000605253"/>
    </source>
</evidence>
<dbReference type="PANTHER" id="PTHR47691">
    <property type="entry name" value="REGULATOR-RELATED"/>
    <property type="match status" value="1"/>
</dbReference>
<dbReference type="GO" id="GO:0000160">
    <property type="term" value="P:phosphorelay signal transduction system"/>
    <property type="evidence" value="ECO:0007669"/>
    <property type="project" value="InterPro"/>
</dbReference>
<feature type="transmembrane region" description="Helical" evidence="3">
    <location>
        <begin position="118"/>
        <end position="137"/>
    </location>
</feature>
<feature type="domain" description="OmpR/PhoB-type" evidence="4">
    <location>
        <begin position="4"/>
        <end position="104"/>
    </location>
</feature>
<proteinExistence type="predicted"/>
<dbReference type="EMBL" id="BMEO01000001">
    <property type="protein sequence ID" value="GGF83258.1"/>
    <property type="molecule type" value="Genomic_DNA"/>
</dbReference>
<dbReference type="InterPro" id="IPR001867">
    <property type="entry name" value="OmpR/PhoB-type_DNA-bd"/>
</dbReference>
<dbReference type="Pfam" id="PF00486">
    <property type="entry name" value="Trans_reg_C"/>
    <property type="match status" value="1"/>
</dbReference>
<dbReference type="SUPFAM" id="SSF48452">
    <property type="entry name" value="TPR-like"/>
    <property type="match status" value="2"/>
</dbReference>
<dbReference type="InterPro" id="IPR016032">
    <property type="entry name" value="Sig_transdc_resp-reg_C-effctor"/>
</dbReference>
<organism evidence="5 6">
    <name type="scientific">Marinicella pacifica</name>
    <dbReference type="NCBI Taxonomy" id="1171543"/>
    <lineage>
        <taxon>Bacteria</taxon>
        <taxon>Pseudomonadati</taxon>
        <taxon>Pseudomonadota</taxon>
        <taxon>Gammaproteobacteria</taxon>
        <taxon>Lysobacterales</taxon>
        <taxon>Marinicellaceae</taxon>
        <taxon>Marinicella</taxon>
    </lineage>
</organism>
<dbReference type="Pfam" id="PF13181">
    <property type="entry name" value="TPR_8"/>
    <property type="match status" value="2"/>
</dbReference>
<dbReference type="GO" id="GO:0003677">
    <property type="term" value="F:DNA binding"/>
    <property type="evidence" value="ECO:0007669"/>
    <property type="project" value="UniProtKB-UniRule"/>
</dbReference>
<evidence type="ECO:0000313" key="5">
    <source>
        <dbReference type="EMBL" id="GGF83258.1"/>
    </source>
</evidence>
<evidence type="ECO:0000256" key="2">
    <source>
        <dbReference type="PROSITE-ProRule" id="PRU01091"/>
    </source>
</evidence>
<dbReference type="PANTHER" id="PTHR47691:SF3">
    <property type="entry name" value="HTH-TYPE TRANSCRIPTIONAL REGULATOR RV0890C-RELATED"/>
    <property type="match status" value="1"/>
</dbReference>
<keyword evidence="1 2" id="KW-0238">DNA-binding</keyword>
<accession>A0A917FJC7</accession>
<dbReference type="Gene3D" id="1.25.40.10">
    <property type="entry name" value="Tetratricopeptide repeat domain"/>
    <property type="match status" value="1"/>
</dbReference>
<dbReference type="InterPro" id="IPR019734">
    <property type="entry name" value="TPR_rpt"/>
</dbReference>
<reference evidence="5" key="2">
    <citation type="submission" date="2020-09" db="EMBL/GenBank/DDBJ databases">
        <authorList>
            <person name="Sun Q."/>
            <person name="Zhou Y."/>
        </authorList>
    </citation>
    <scope>NUCLEOTIDE SEQUENCE</scope>
    <source>
        <strain evidence="5">CGMCC 1.12181</strain>
    </source>
</reference>
<dbReference type="InterPro" id="IPR011990">
    <property type="entry name" value="TPR-like_helical_dom_sf"/>
</dbReference>
<keyword evidence="3" id="KW-0472">Membrane</keyword>
<dbReference type="Proteomes" id="UP000605253">
    <property type="component" value="Unassembled WGS sequence"/>
</dbReference>
<keyword evidence="3" id="KW-0812">Transmembrane</keyword>
<dbReference type="PROSITE" id="PS51755">
    <property type="entry name" value="OMPR_PHOB"/>
    <property type="match status" value="1"/>
</dbReference>